<keyword evidence="1" id="KW-0808">Transferase</keyword>
<keyword evidence="8" id="KW-1185">Reference proteome</keyword>
<dbReference type="Proteomes" id="UP001374803">
    <property type="component" value="Chromosome"/>
</dbReference>
<dbReference type="EMBL" id="CP089983">
    <property type="protein sequence ID" value="WXB01191.1"/>
    <property type="molecule type" value="Genomic_DNA"/>
</dbReference>
<evidence type="ECO:0000256" key="1">
    <source>
        <dbReference type="ARBA" id="ARBA00022679"/>
    </source>
</evidence>
<dbReference type="PANTHER" id="PTHR43289">
    <property type="entry name" value="MITOGEN-ACTIVATED PROTEIN KINASE KINASE KINASE 20-RELATED"/>
    <property type="match status" value="1"/>
</dbReference>
<dbReference type="InterPro" id="IPR011009">
    <property type="entry name" value="Kinase-like_dom_sf"/>
</dbReference>
<gene>
    <name evidence="7" type="ORF">LVJ94_30260</name>
</gene>
<feature type="region of interest" description="Disordered" evidence="5">
    <location>
        <begin position="350"/>
        <end position="420"/>
    </location>
</feature>
<dbReference type="InterPro" id="IPR000719">
    <property type="entry name" value="Prot_kinase_dom"/>
</dbReference>
<keyword evidence="4" id="KW-0067">ATP-binding</keyword>
<dbReference type="CDD" id="cd14014">
    <property type="entry name" value="STKc_PknB_like"/>
    <property type="match status" value="1"/>
</dbReference>
<accession>A0ABZ2KR85</accession>
<evidence type="ECO:0000256" key="5">
    <source>
        <dbReference type="SAM" id="MobiDB-lite"/>
    </source>
</evidence>
<dbReference type="SMART" id="SM00220">
    <property type="entry name" value="S_TKc"/>
    <property type="match status" value="1"/>
</dbReference>
<keyword evidence="2" id="KW-0547">Nucleotide-binding</keyword>
<proteinExistence type="predicted"/>
<name>A0ABZ2KR85_9BACT</name>
<evidence type="ECO:0000256" key="4">
    <source>
        <dbReference type="ARBA" id="ARBA00022840"/>
    </source>
</evidence>
<protein>
    <submittedName>
        <fullName evidence="7">Serine/threonine protein kinase</fullName>
    </submittedName>
</protein>
<dbReference type="Gene3D" id="3.30.200.20">
    <property type="entry name" value="Phosphorylase Kinase, domain 1"/>
    <property type="match status" value="1"/>
</dbReference>
<evidence type="ECO:0000256" key="3">
    <source>
        <dbReference type="ARBA" id="ARBA00022777"/>
    </source>
</evidence>
<evidence type="ECO:0000313" key="7">
    <source>
        <dbReference type="EMBL" id="WXB01191.1"/>
    </source>
</evidence>
<dbReference type="RefSeq" id="WP_394830801.1">
    <property type="nucleotide sequence ID" value="NZ_CP089929.1"/>
</dbReference>
<evidence type="ECO:0000256" key="2">
    <source>
        <dbReference type="ARBA" id="ARBA00022741"/>
    </source>
</evidence>
<dbReference type="PANTHER" id="PTHR43289:SF6">
    <property type="entry name" value="SERINE_THREONINE-PROTEIN KINASE NEKL-3"/>
    <property type="match status" value="1"/>
</dbReference>
<feature type="domain" description="Protein kinase" evidence="6">
    <location>
        <begin position="76"/>
        <end position="337"/>
    </location>
</feature>
<feature type="compositionally biased region" description="Pro residues" evidence="5">
    <location>
        <begin position="392"/>
        <end position="402"/>
    </location>
</feature>
<dbReference type="PROSITE" id="PS50011">
    <property type="entry name" value="PROTEIN_KINASE_DOM"/>
    <property type="match status" value="1"/>
</dbReference>
<dbReference type="PROSITE" id="PS00108">
    <property type="entry name" value="PROTEIN_KINASE_ST"/>
    <property type="match status" value="1"/>
</dbReference>
<evidence type="ECO:0000259" key="6">
    <source>
        <dbReference type="PROSITE" id="PS50011"/>
    </source>
</evidence>
<keyword evidence="3 7" id="KW-0418">Kinase</keyword>
<dbReference type="Pfam" id="PF00069">
    <property type="entry name" value="Pkinase"/>
    <property type="match status" value="1"/>
</dbReference>
<sequence>MGQHLFYARCRHCGYAHPLNETVCKITGAKLTPSKGLSSQHRAAAKVSSSSIPGSSGASSASRLAPLLGRVVGGKYRVIREIGHGGASTVYECLDCKSGDHVALKVPLEEIAASETSLRRFYQEAKVIGAIRHHNVCAVIDTGQLENGVPYIVLELLRGESLQVRIDRRGALDFEETCAVGLQVLEALAFTHELKIIHRDIKPANVFLCDDHQIKVLDFGISRWLAHDAPALTPAGRIMGTPVYLAPEQMKMEPIDGRVDIYALGVVLQECLFGRAPFAAQTLDELLREILEVGPIHVRIGRRDCPSVLATVLERAVHRDRDQRFSTAAEMYNSLRFAWSSLPARKYEPPPQLRRTLPASPLRNPPNFSLRVVSPTSSGPGALPQSPQSSQSPPPPPQPQPPSQYRLGESTDDPTPLSKV</sequence>
<dbReference type="Gene3D" id="1.10.510.10">
    <property type="entry name" value="Transferase(Phosphotransferase) domain 1"/>
    <property type="match status" value="1"/>
</dbReference>
<keyword evidence="7" id="KW-0723">Serine/threonine-protein kinase</keyword>
<reference evidence="7" key="1">
    <citation type="submission" date="2021-12" db="EMBL/GenBank/DDBJ databases">
        <title>Discovery of the Pendulisporaceae a myxobacterial family with distinct sporulation behavior and unique specialized metabolism.</title>
        <authorList>
            <person name="Garcia R."/>
            <person name="Popoff A."/>
            <person name="Bader C.D."/>
            <person name="Loehr J."/>
            <person name="Walesch S."/>
            <person name="Walt C."/>
            <person name="Boldt J."/>
            <person name="Bunk B."/>
            <person name="Haeckl F.J.F.P.J."/>
            <person name="Gunesch A.P."/>
            <person name="Birkelbach J."/>
            <person name="Nuebel U."/>
            <person name="Pietschmann T."/>
            <person name="Bach T."/>
            <person name="Mueller R."/>
        </authorList>
    </citation>
    <scope>NUCLEOTIDE SEQUENCE</scope>
    <source>
        <strain evidence="7">MSr11367</strain>
    </source>
</reference>
<dbReference type="InterPro" id="IPR008271">
    <property type="entry name" value="Ser/Thr_kinase_AS"/>
</dbReference>
<dbReference type="SUPFAM" id="SSF56112">
    <property type="entry name" value="Protein kinase-like (PK-like)"/>
    <property type="match status" value="1"/>
</dbReference>
<dbReference type="GO" id="GO:0004674">
    <property type="term" value="F:protein serine/threonine kinase activity"/>
    <property type="evidence" value="ECO:0007669"/>
    <property type="project" value="UniProtKB-KW"/>
</dbReference>
<organism evidence="7 8">
    <name type="scientific">Pendulispora rubella</name>
    <dbReference type="NCBI Taxonomy" id="2741070"/>
    <lineage>
        <taxon>Bacteria</taxon>
        <taxon>Pseudomonadati</taxon>
        <taxon>Myxococcota</taxon>
        <taxon>Myxococcia</taxon>
        <taxon>Myxococcales</taxon>
        <taxon>Sorangiineae</taxon>
        <taxon>Pendulisporaceae</taxon>
        <taxon>Pendulispora</taxon>
    </lineage>
</organism>
<evidence type="ECO:0000313" key="8">
    <source>
        <dbReference type="Proteomes" id="UP001374803"/>
    </source>
</evidence>